<evidence type="ECO:0000313" key="3">
    <source>
        <dbReference type="Proteomes" id="UP000298327"/>
    </source>
</evidence>
<proteinExistence type="predicted"/>
<dbReference type="EMBL" id="SEOQ01000191">
    <property type="protein sequence ID" value="TFY67404.1"/>
    <property type="molecule type" value="Genomic_DNA"/>
</dbReference>
<dbReference type="AlphaFoldDB" id="A0A4Y9YYF1"/>
<dbReference type="OrthoDB" id="2684605at2759"/>
<name>A0A4Y9YYF1_9AGAM</name>
<gene>
    <name evidence="2" type="ORF">EVG20_g3960</name>
</gene>
<evidence type="ECO:0000313" key="2">
    <source>
        <dbReference type="EMBL" id="TFY67404.1"/>
    </source>
</evidence>
<evidence type="ECO:0000256" key="1">
    <source>
        <dbReference type="SAM" id="MobiDB-lite"/>
    </source>
</evidence>
<sequence length="509" mass="55323">MKRPTPSQDIRILICLVAIKFKPPGQSIPSYIDDLRSSFASSTPEASRESNTWRKRTLELETTLREVQGISDAERLDTTAELLALRAAANGESQQPPPVEPPTKKKKTKKGPVAVAPPARTTEKTYLSQILTHAASLLSTHKSLFPALQALNALSSAIERNAETIVPPAITTATATRCIESLGCLLESAVSSSAKAPADALDLLITVIPEVLSTLLPPLLRAYTSSGKKLRTQDPQSSSCWMTSSSSGLSNLIKNTDGDIYTALDAILEPLTSRILLPTIRSFLLLIEASTKTLLDRTPLPSIKRSQPSSRRLIPPHSDYPCQPKGLLFLLSATFNALDRVSTTMPENGKRDALLQCVSFMRKRVALDVISELHRLFSTRGTDRQTTRVSSSMDSPSSATSTPSTPSSPKLSRDRRLRRLARKDALYYLCSTFSLCLSRAPLAASASVTGTTLDEILGERLADFLKSKVGKGCRGEQRHEKLDEVEEGMLLAVLEKAWGAGFDVDVGTK</sequence>
<protein>
    <submittedName>
        <fullName evidence="2">Uncharacterized protein</fullName>
    </submittedName>
</protein>
<organism evidence="2 3">
    <name type="scientific">Dentipellis fragilis</name>
    <dbReference type="NCBI Taxonomy" id="205917"/>
    <lineage>
        <taxon>Eukaryota</taxon>
        <taxon>Fungi</taxon>
        <taxon>Dikarya</taxon>
        <taxon>Basidiomycota</taxon>
        <taxon>Agaricomycotina</taxon>
        <taxon>Agaricomycetes</taxon>
        <taxon>Russulales</taxon>
        <taxon>Hericiaceae</taxon>
        <taxon>Dentipellis</taxon>
    </lineage>
</organism>
<dbReference type="Proteomes" id="UP000298327">
    <property type="component" value="Unassembled WGS sequence"/>
</dbReference>
<accession>A0A4Y9YYF1</accession>
<keyword evidence="3" id="KW-1185">Reference proteome</keyword>
<reference evidence="2 3" key="1">
    <citation type="submission" date="2019-02" db="EMBL/GenBank/DDBJ databases">
        <title>Genome sequencing of the rare red list fungi Dentipellis fragilis.</title>
        <authorList>
            <person name="Buettner E."/>
            <person name="Kellner H."/>
        </authorList>
    </citation>
    <scope>NUCLEOTIDE SEQUENCE [LARGE SCALE GENOMIC DNA]</scope>
    <source>
        <strain evidence="2 3">DSM 105465</strain>
    </source>
</reference>
<feature type="region of interest" description="Disordered" evidence="1">
    <location>
        <begin position="88"/>
        <end position="119"/>
    </location>
</feature>
<feature type="compositionally biased region" description="Low complexity" evidence="1">
    <location>
        <begin position="387"/>
        <end position="410"/>
    </location>
</feature>
<feature type="region of interest" description="Disordered" evidence="1">
    <location>
        <begin position="381"/>
        <end position="414"/>
    </location>
</feature>
<comment type="caution">
    <text evidence="2">The sequence shown here is derived from an EMBL/GenBank/DDBJ whole genome shotgun (WGS) entry which is preliminary data.</text>
</comment>